<gene>
    <name evidence="3" type="ORF">HGO97_009225</name>
</gene>
<feature type="transmembrane region" description="Helical" evidence="1">
    <location>
        <begin position="20"/>
        <end position="39"/>
    </location>
</feature>
<proteinExistence type="predicted"/>
<feature type="transmembrane region" description="Helical" evidence="1">
    <location>
        <begin position="150"/>
        <end position="183"/>
    </location>
</feature>
<dbReference type="EMBL" id="JABACJ020000007">
    <property type="protein sequence ID" value="MBU3875995.1"/>
    <property type="molecule type" value="Genomic_DNA"/>
</dbReference>
<feature type="transmembrane region" description="Helical" evidence="1">
    <location>
        <begin position="251"/>
        <end position="272"/>
    </location>
</feature>
<evidence type="ECO:0000256" key="1">
    <source>
        <dbReference type="SAM" id="Phobius"/>
    </source>
</evidence>
<dbReference type="RefSeq" id="WP_216241020.1">
    <property type="nucleotide sequence ID" value="NZ_JABACJ020000007.1"/>
</dbReference>
<comment type="caution">
    <text evidence="3">The sequence shown here is derived from an EMBL/GenBank/DDBJ whole genome shotgun (WGS) entry which is preliminary data.</text>
</comment>
<feature type="transmembrane region" description="Helical" evidence="1">
    <location>
        <begin position="190"/>
        <end position="215"/>
    </location>
</feature>
<dbReference type="InterPro" id="IPR045611">
    <property type="entry name" value="DUF6449"/>
</dbReference>
<feature type="transmembrane region" description="Helical" evidence="1">
    <location>
        <begin position="293"/>
        <end position="313"/>
    </location>
</feature>
<dbReference type="Proteomes" id="UP000723714">
    <property type="component" value="Unassembled WGS sequence"/>
</dbReference>
<evidence type="ECO:0000259" key="2">
    <source>
        <dbReference type="Pfam" id="PF20047"/>
    </source>
</evidence>
<accession>A0ABS6D3T6</accession>
<sequence>MTSKISYFKFIESDIKHRGWLAALTAAALFFLMPISLLLKIDGFRQQAVLASASGTQFLEEQIIHYTPGALNGIRFPILSLMIVILALLCAVTGFTYLHSREKQDFYHGMPIKRLQWFAISYTSGLLIFLIPYLLFGFGTIVIAGSRVSITAGFIGQCISSLTGGILGFLICYHTAILAMFLTGKTITGVLAALVLMIYGSIIPTLSIGLAQNFFDSWSENTPSFLLKAEKFCSPAALFTQTLMNTANQNLLSGIALGLIAGGVLLVAALLLCKRYPAEASENALAFPKSAPIIKYLIAVPTSLFIGLMIQFFNHSVSTNWIIIFSILSVILLCMIIEFIYHQDLTKLLSGKLSTALSLGTILIIVCVLKFDLFGYDTYLPKETKLESISFSCDQLTSYFSYPENFQPYVHQQSDKDVFSVTDYAPLYELAGEGIQNLKQGITPKNVTENDSSYGYINVTLHYKLRGGKNTYRQYAVSREAALQALTQLCKDEDYRKLLFPIFHLQTDKIVNVSLEDIYYQPITLLLDRKQQDQLLEAYKKDVLAADIPDMQYESPLGELSLGFPGTHLAESVNTVEADLTQIDRFYIYRSYQNTLDKLEEYGYPLRTEIDPKDVMFMTYYPNEHSEADNYARAEITDYNFGEGISITEPEEIKEMLGRIGYDQCNGIFDGRITAVGSVEITLTGKSYPNTYVVTK</sequence>
<reference evidence="3 4" key="1">
    <citation type="submission" date="2021-06" db="EMBL/GenBank/DDBJ databases">
        <title>Faecalicatena sp. nov. isolated from porcine feces.</title>
        <authorList>
            <person name="Oh B.S."/>
            <person name="Lee J.H."/>
        </authorList>
    </citation>
    <scope>NUCLEOTIDE SEQUENCE [LARGE SCALE GENOMIC DNA]</scope>
    <source>
        <strain evidence="3 4">AGMB00832</strain>
    </source>
</reference>
<evidence type="ECO:0000313" key="3">
    <source>
        <dbReference type="EMBL" id="MBU3875995.1"/>
    </source>
</evidence>
<keyword evidence="4" id="KW-1185">Reference proteome</keyword>
<keyword evidence="1" id="KW-0472">Membrane</keyword>
<keyword evidence="1" id="KW-0812">Transmembrane</keyword>
<feature type="transmembrane region" description="Helical" evidence="1">
    <location>
        <begin position="353"/>
        <end position="376"/>
    </location>
</feature>
<feature type="domain" description="DUF6449" evidence="2">
    <location>
        <begin position="463"/>
        <end position="595"/>
    </location>
</feature>
<feature type="transmembrane region" description="Helical" evidence="1">
    <location>
        <begin position="319"/>
        <end position="341"/>
    </location>
</feature>
<dbReference type="Pfam" id="PF20047">
    <property type="entry name" value="DUF6449"/>
    <property type="match status" value="1"/>
</dbReference>
<name>A0ABS6D3T6_9FIRM</name>
<feature type="transmembrane region" description="Helical" evidence="1">
    <location>
        <begin position="76"/>
        <end position="98"/>
    </location>
</feature>
<evidence type="ECO:0000313" key="4">
    <source>
        <dbReference type="Proteomes" id="UP000723714"/>
    </source>
</evidence>
<organism evidence="3 4">
    <name type="scientific">Faecalicatena faecalis</name>
    <dbReference type="NCBI Taxonomy" id="2726362"/>
    <lineage>
        <taxon>Bacteria</taxon>
        <taxon>Bacillati</taxon>
        <taxon>Bacillota</taxon>
        <taxon>Clostridia</taxon>
        <taxon>Lachnospirales</taxon>
        <taxon>Lachnospiraceae</taxon>
        <taxon>Faecalicatena</taxon>
    </lineage>
</organism>
<protein>
    <recommendedName>
        <fullName evidence="2">DUF6449 domain-containing protein</fullName>
    </recommendedName>
</protein>
<feature type="transmembrane region" description="Helical" evidence="1">
    <location>
        <begin position="119"/>
        <end position="144"/>
    </location>
</feature>
<keyword evidence="1" id="KW-1133">Transmembrane helix</keyword>